<dbReference type="Proteomes" id="UP000713880">
    <property type="component" value="Unassembled WGS sequence"/>
</dbReference>
<dbReference type="AlphaFoldDB" id="A0A938X2L6"/>
<reference evidence="1" key="1">
    <citation type="submission" date="2020-08" db="EMBL/GenBank/DDBJ databases">
        <authorList>
            <person name="Cejkova D."/>
            <person name="Kubasova T."/>
            <person name="Jahodarova E."/>
            <person name="Rychlik I."/>
        </authorList>
    </citation>
    <scope>NUCLEOTIDE SEQUENCE</scope>
    <source>
        <strain evidence="1">An420c</strain>
    </source>
</reference>
<reference evidence="1" key="2">
    <citation type="journal article" date="2021" name="Sci. Rep.">
        <title>The distribution of antibiotic resistance genes in chicken gut microbiota commensals.</title>
        <authorList>
            <person name="Juricova H."/>
            <person name="Matiasovicova J."/>
            <person name="Kubasova T."/>
            <person name="Cejkova D."/>
            <person name="Rychlik I."/>
        </authorList>
    </citation>
    <scope>NUCLEOTIDE SEQUENCE</scope>
    <source>
        <strain evidence="1">An420c</strain>
    </source>
</reference>
<name>A0A938X2L6_9CLOT</name>
<sequence length="61" mass="6914">MDGLKDALLCVDYTGDIGSAFINGDMINDNFCNHSTWEIGLRTFARRLINVTVKPVYEIYL</sequence>
<keyword evidence="2" id="KW-1185">Reference proteome</keyword>
<organism evidence="1 2">
    <name type="scientific">Mordavella massiliensis</name>
    <dbReference type="NCBI Taxonomy" id="1871024"/>
    <lineage>
        <taxon>Bacteria</taxon>
        <taxon>Bacillati</taxon>
        <taxon>Bacillota</taxon>
        <taxon>Clostridia</taxon>
        <taxon>Eubacteriales</taxon>
        <taxon>Clostridiaceae</taxon>
        <taxon>Mordavella</taxon>
    </lineage>
</organism>
<dbReference type="EMBL" id="JACJLV010000036">
    <property type="protein sequence ID" value="MBM6827460.1"/>
    <property type="molecule type" value="Genomic_DNA"/>
</dbReference>
<accession>A0A938X2L6</accession>
<comment type="caution">
    <text evidence="1">The sequence shown here is derived from an EMBL/GenBank/DDBJ whole genome shotgun (WGS) entry which is preliminary data.</text>
</comment>
<gene>
    <name evidence="1" type="ORF">H6A13_10205</name>
</gene>
<proteinExistence type="predicted"/>
<evidence type="ECO:0000313" key="1">
    <source>
        <dbReference type="EMBL" id="MBM6827460.1"/>
    </source>
</evidence>
<protein>
    <submittedName>
        <fullName evidence="1">Uncharacterized protein</fullName>
    </submittedName>
</protein>
<evidence type="ECO:0000313" key="2">
    <source>
        <dbReference type="Proteomes" id="UP000713880"/>
    </source>
</evidence>